<evidence type="ECO:0000256" key="2">
    <source>
        <dbReference type="ARBA" id="ARBA00022527"/>
    </source>
</evidence>
<dbReference type="PROSITE" id="PS00108">
    <property type="entry name" value="PROTEIN_KINASE_ST"/>
    <property type="match status" value="1"/>
</dbReference>
<dbReference type="InterPro" id="IPR008271">
    <property type="entry name" value="Ser/Thr_kinase_AS"/>
</dbReference>
<sequence>MNNVFEYYISCEIFKEILESVEYLHSCDPPVIHRDLKPDNILISVNITSNRCVKLCDFSLATDHNTDRHTASRYGHTSCVGTLAYMAPELLSGSVYNHLSDIYSLSIIGQKLFGIDLQASQTIEAKDSVIKKPILCLFEILEKMMSTPRWRQRPDCQQVLATHNEWSIDKTVVINDMDFIKYR</sequence>
<dbReference type="SMART" id="SM00220">
    <property type="entry name" value="S_TKc"/>
    <property type="match status" value="1"/>
</dbReference>
<dbReference type="PROSITE" id="PS50011">
    <property type="entry name" value="PROTEIN_KINASE_DOM"/>
    <property type="match status" value="1"/>
</dbReference>
<evidence type="ECO:0000313" key="13">
    <source>
        <dbReference type="Proteomes" id="UP000759131"/>
    </source>
</evidence>
<keyword evidence="4" id="KW-0547">Nucleotide-binding</keyword>
<gene>
    <name evidence="12" type="ORF">OSB1V03_LOCUS18919</name>
</gene>
<keyword evidence="2" id="KW-0723">Serine/threonine-protein kinase</keyword>
<evidence type="ECO:0000256" key="6">
    <source>
        <dbReference type="ARBA" id="ARBA00022840"/>
    </source>
</evidence>
<dbReference type="GO" id="GO:0005634">
    <property type="term" value="C:nucleus"/>
    <property type="evidence" value="ECO:0007669"/>
    <property type="project" value="TreeGrafter"/>
</dbReference>
<evidence type="ECO:0000256" key="7">
    <source>
        <dbReference type="ARBA" id="ARBA00023193"/>
    </source>
</evidence>
<keyword evidence="6" id="KW-0067">ATP-binding</keyword>
<dbReference type="InterPro" id="IPR050339">
    <property type="entry name" value="CC_SR_Kinase"/>
</dbReference>
<keyword evidence="7" id="KW-0652">Protein synthesis inhibitor</keyword>
<dbReference type="EMBL" id="OC880802">
    <property type="protein sequence ID" value="CAD7641959.1"/>
    <property type="molecule type" value="Genomic_DNA"/>
</dbReference>
<dbReference type="GO" id="GO:0004694">
    <property type="term" value="F:eukaryotic translation initiation factor 2alpha kinase activity"/>
    <property type="evidence" value="ECO:0007669"/>
    <property type="project" value="TreeGrafter"/>
</dbReference>
<evidence type="ECO:0000256" key="10">
    <source>
        <dbReference type="ARBA" id="ARBA00048977"/>
    </source>
</evidence>
<comment type="similarity">
    <text evidence="8">Belongs to the protein kinase superfamily. Ser/Thr protein kinase family. GCN2 subfamily.</text>
</comment>
<dbReference type="GO" id="GO:0017148">
    <property type="term" value="P:negative regulation of translation"/>
    <property type="evidence" value="ECO:0007669"/>
    <property type="project" value="UniProtKB-KW"/>
</dbReference>
<evidence type="ECO:0000256" key="8">
    <source>
        <dbReference type="ARBA" id="ARBA00037982"/>
    </source>
</evidence>
<comment type="catalytic activity">
    <reaction evidence="10">
        <text>L-seryl-[protein] + ATP = O-phospho-L-seryl-[protein] + ADP + H(+)</text>
        <dbReference type="Rhea" id="RHEA:17989"/>
        <dbReference type="Rhea" id="RHEA-COMP:9863"/>
        <dbReference type="Rhea" id="RHEA-COMP:11604"/>
        <dbReference type="ChEBI" id="CHEBI:15378"/>
        <dbReference type="ChEBI" id="CHEBI:29999"/>
        <dbReference type="ChEBI" id="CHEBI:30616"/>
        <dbReference type="ChEBI" id="CHEBI:83421"/>
        <dbReference type="ChEBI" id="CHEBI:456216"/>
        <dbReference type="EC" id="2.7.11.1"/>
    </reaction>
    <physiologicalReaction direction="left-to-right" evidence="10">
        <dbReference type="Rhea" id="RHEA:17990"/>
    </physiologicalReaction>
</comment>
<evidence type="ECO:0000313" key="12">
    <source>
        <dbReference type="EMBL" id="CAD7641959.1"/>
    </source>
</evidence>
<reference evidence="12" key="1">
    <citation type="submission" date="2020-11" db="EMBL/GenBank/DDBJ databases">
        <authorList>
            <person name="Tran Van P."/>
        </authorList>
    </citation>
    <scope>NUCLEOTIDE SEQUENCE</scope>
</reference>
<protein>
    <recommendedName>
        <fullName evidence="1">non-specific serine/threonine protein kinase</fullName>
        <ecNumber evidence="1">2.7.11.1</ecNumber>
    </recommendedName>
</protein>
<dbReference type="Proteomes" id="UP000759131">
    <property type="component" value="Unassembled WGS sequence"/>
</dbReference>
<dbReference type="AlphaFoldDB" id="A0A7R9QDQ0"/>
<evidence type="ECO:0000256" key="5">
    <source>
        <dbReference type="ARBA" id="ARBA00022777"/>
    </source>
</evidence>
<dbReference type="OrthoDB" id="5864419at2759"/>
<dbReference type="Gene3D" id="1.10.510.10">
    <property type="entry name" value="Transferase(Phosphotransferase) domain 1"/>
    <property type="match status" value="1"/>
</dbReference>
<dbReference type="GO" id="GO:0005524">
    <property type="term" value="F:ATP binding"/>
    <property type="evidence" value="ECO:0007669"/>
    <property type="project" value="UniProtKB-KW"/>
</dbReference>
<feature type="domain" description="Protein kinase" evidence="11">
    <location>
        <begin position="1"/>
        <end position="167"/>
    </location>
</feature>
<dbReference type="EMBL" id="CAJPIZ010026227">
    <property type="protein sequence ID" value="CAG2118969.1"/>
    <property type="molecule type" value="Genomic_DNA"/>
</dbReference>
<proteinExistence type="inferred from homology"/>
<dbReference type="Pfam" id="PF00069">
    <property type="entry name" value="Pkinase"/>
    <property type="match status" value="1"/>
</dbReference>
<keyword evidence="5" id="KW-0418">Kinase</keyword>
<evidence type="ECO:0000256" key="9">
    <source>
        <dbReference type="ARBA" id="ARBA00048659"/>
    </source>
</evidence>
<keyword evidence="3" id="KW-0808">Transferase</keyword>
<dbReference type="EC" id="2.7.11.1" evidence="1"/>
<evidence type="ECO:0000259" key="11">
    <source>
        <dbReference type="PROSITE" id="PS50011"/>
    </source>
</evidence>
<comment type="catalytic activity">
    <reaction evidence="9">
        <text>L-threonyl-[protein] + ATP = O-phospho-L-threonyl-[protein] + ADP + H(+)</text>
        <dbReference type="Rhea" id="RHEA:46608"/>
        <dbReference type="Rhea" id="RHEA-COMP:11060"/>
        <dbReference type="Rhea" id="RHEA-COMP:11605"/>
        <dbReference type="ChEBI" id="CHEBI:15378"/>
        <dbReference type="ChEBI" id="CHEBI:30013"/>
        <dbReference type="ChEBI" id="CHEBI:30616"/>
        <dbReference type="ChEBI" id="CHEBI:61977"/>
        <dbReference type="ChEBI" id="CHEBI:456216"/>
        <dbReference type="EC" id="2.7.11.1"/>
    </reaction>
    <physiologicalReaction direction="left-to-right" evidence="9">
        <dbReference type="Rhea" id="RHEA:46609"/>
    </physiologicalReaction>
</comment>
<name>A0A7R9QDQ0_9ACAR</name>
<dbReference type="InterPro" id="IPR011009">
    <property type="entry name" value="Kinase-like_dom_sf"/>
</dbReference>
<evidence type="ECO:0000256" key="4">
    <source>
        <dbReference type="ARBA" id="ARBA00022741"/>
    </source>
</evidence>
<accession>A0A7R9QDQ0</accession>
<dbReference type="PANTHER" id="PTHR11042:SF160">
    <property type="entry name" value="EUKARYOTIC TRANSLATION INITIATION FACTOR 2-ALPHA KINASE 1"/>
    <property type="match status" value="1"/>
</dbReference>
<dbReference type="GO" id="GO:0005737">
    <property type="term" value="C:cytoplasm"/>
    <property type="evidence" value="ECO:0007669"/>
    <property type="project" value="TreeGrafter"/>
</dbReference>
<keyword evidence="13" id="KW-1185">Reference proteome</keyword>
<dbReference type="SUPFAM" id="SSF56112">
    <property type="entry name" value="Protein kinase-like (PK-like)"/>
    <property type="match status" value="1"/>
</dbReference>
<evidence type="ECO:0000256" key="1">
    <source>
        <dbReference type="ARBA" id="ARBA00012513"/>
    </source>
</evidence>
<organism evidence="12">
    <name type="scientific">Medioppia subpectinata</name>
    <dbReference type="NCBI Taxonomy" id="1979941"/>
    <lineage>
        <taxon>Eukaryota</taxon>
        <taxon>Metazoa</taxon>
        <taxon>Ecdysozoa</taxon>
        <taxon>Arthropoda</taxon>
        <taxon>Chelicerata</taxon>
        <taxon>Arachnida</taxon>
        <taxon>Acari</taxon>
        <taxon>Acariformes</taxon>
        <taxon>Sarcoptiformes</taxon>
        <taxon>Oribatida</taxon>
        <taxon>Brachypylina</taxon>
        <taxon>Oppioidea</taxon>
        <taxon>Oppiidae</taxon>
        <taxon>Medioppia</taxon>
    </lineage>
</organism>
<dbReference type="PANTHER" id="PTHR11042">
    <property type="entry name" value="EUKARYOTIC TRANSLATION INITIATION FACTOR 2-ALPHA KINASE EIF2-ALPHA KINASE -RELATED"/>
    <property type="match status" value="1"/>
</dbReference>
<dbReference type="InterPro" id="IPR000719">
    <property type="entry name" value="Prot_kinase_dom"/>
</dbReference>
<feature type="non-terminal residue" evidence="12">
    <location>
        <position position="183"/>
    </location>
</feature>
<evidence type="ECO:0000256" key="3">
    <source>
        <dbReference type="ARBA" id="ARBA00022679"/>
    </source>
</evidence>